<gene>
    <name evidence="2" type="ORF">MMAD_12970</name>
</gene>
<evidence type="ECO:0000313" key="3">
    <source>
        <dbReference type="Proteomes" id="UP000466517"/>
    </source>
</evidence>
<dbReference type="RefSeq" id="WP_163734107.1">
    <property type="nucleotide sequence ID" value="NZ_AP022610.1"/>
</dbReference>
<keyword evidence="3" id="KW-1185">Reference proteome</keyword>
<name>A0A7I7XC35_9MYCO</name>
<dbReference type="KEGG" id="mmag:MMAD_12970"/>
<proteinExistence type="predicted"/>
<evidence type="ECO:0000313" key="2">
    <source>
        <dbReference type="EMBL" id="BBZ27002.1"/>
    </source>
</evidence>
<feature type="region of interest" description="Disordered" evidence="1">
    <location>
        <begin position="143"/>
        <end position="164"/>
    </location>
</feature>
<sequence>MAETRSVGHVLRGALAGVCLAVTVGVATVTSSHLPTAEAKPPTVPTDGQGYLNSPARCAPNQNAVLVGRTALSLVAICADGRGGFQYRGIRLADGAAVLLPAKALSDGCFGARADAIDYTVSSRALLLTRGPRVVRDETMVDSRDYRTDPSTPVVQQAADRRLG</sequence>
<dbReference type="EMBL" id="AP022610">
    <property type="protein sequence ID" value="BBZ27002.1"/>
    <property type="molecule type" value="Genomic_DNA"/>
</dbReference>
<evidence type="ECO:0008006" key="4">
    <source>
        <dbReference type="Google" id="ProtNLM"/>
    </source>
</evidence>
<dbReference type="AlphaFoldDB" id="A0A7I7XC35"/>
<reference evidence="2 3" key="1">
    <citation type="journal article" date="2019" name="Emerg. Microbes Infect.">
        <title>Comprehensive subspecies identification of 175 nontuberculous mycobacteria species based on 7547 genomic profiles.</title>
        <authorList>
            <person name="Matsumoto Y."/>
            <person name="Kinjo T."/>
            <person name="Motooka D."/>
            <person name="Nabeya D."/>
            <person name="Jung N."/>
            <person name="Uechi K."/>
            <person name="Horii T."/>
            <person name="Iida T."/>
            <person name="Fujita J."/>
            <person name="Nakamura S."/>
        </authorList>
    </citation>
    <scope>NUCLEOTIDE SEQUENCE [LARGE SCALE GENOMIC DNA]</scope>
    <source>
        <strain evidence="2 3">JCM 13574</strain>
    </source>
</reference>
<accession>A0A7I7XC35</accession>
<organism evidence="2 3">
    <name type="scientific">Mycolicibacterium madagascariense</name>
    <dbReference type="NCBI Taxonomy" id="212765"/>
    <lineage>
        <taxon>Bacteria</taxon>
        <taxon>Bacillati</taxon>
        <taxon>Actinomycetota</taxon>
        <taxon>Actinomycetes</taxon>
        <taxon>Mycobacteriales</taxon>
        <taxon>Mycobacteriaceae</taxon>
        <taxon>Mycolicibacterium</taxon>
    </lineage>
</organism>
<protein>
    <recommendedName>
        <fullName evidence="4">Serine/threonine protein kinase</fullName>
    </recommendedName>
</protein>
<evidence type="ECO:0000256" key="1">
    <source>
        <dbReference type="SAM" id="MobiDB-lite"/>
    </source>
</evidence>
<dbReference type="Proteomes" id="UP000466517">
    <property type="component" value="Chromosome"/>
</dbReference>